<keyword evidence="7 15" id="KW-0812">Transmembrane</keyword>
<evidence type="ECO:0000256" key="15">
    <source>
        <dbReference type="SAM" id="Phobius"/>
    </source>
</evidence>
<dbReference type="GO" id="GO:0017038">
    <property type="term" value="P:protein import"/>
    <property type="evidence" value="ECO:0007669"/>
    <property type="project" value="TreeGrafter"/>
</dbReference>
<feature type="transmembrane region" description="Helical" evidence="15">
    <location>
        <begin position="145"/>
        <end position="167"/>
    </location>
</feature>
<keyword evidence="4 12" id="KW-0813">Transport</keyword>
<keyword evidence="6" id="KW-0997">Cell inner membrane</keyword>
<name>A0A5J5FZE9_9GAMM</name>
<dbReference type="EMBL" id="VYKJ01000006">
    <property type="protein sequence ID" value="KAA8999294.1"/>
    <property type="molecule type" value="Genomic_DNA"/>
</dbReference>
<dbReference type="InterPro" id="IPR050790">
    <property type="entry name" value="ExbB/TolQ_transport"/>
</dbReference>
<sequence length="368" mass="38677">MTGICINSVHLWWRHSVRAAVNKRIQQVSPAWFKHVGGLRPLFISPLAALVLVTGLSTAAVAAPASVPPASAGAGEPAVQTAPAAPVGQQPAAPGEPAPTPLAAGPEQAGAPLSPLTLPQSAGPQAKDLMRVDLSVWGMYQHADVVVKTVMIGLLLASVVTWALFFSKSVNLLSARRRLRREYQELEQVKNLDEAADTAATFKGNSVSARLLQDARDELELSSRSDDNNGIKERTAFRLERRVAATGRKMSNGNGYLATIGAVAPFVGLFGTVWGIMNSFIGIAQTQTTNLAVVAPGIAEALLATAIGLVAAIPAVVIYNLFARQIAGYKAIVSDVAAQILLLQSRDLDVAASEENRSTSGAQKLRVG</sequence>
<evidence type="ECO:0000256" key="3">
    <source>
        <dbReference type="ARBA" id="ARBA00022093"/>
    </source>
</evidence>
<evidence type="ECO:0000313" key="18">
    <source>
        <dbReference type="Proteomes" id="UP000335415"/>
    </source>
</evidence>
<evidence type="ECO:0000256" key="4">
    <source>
        <dbReference type="ARBA" id="ARBA00022448"/>
    </source>
</evidence>
<evidence type="ECO:0000256" key="12">
    <source>
        <dbReference type="RuleBase" id="RU004057"/>
    </source>
</evidence>
<keyword evidence="10 15" id="KW-0472">Membrane</keyword>
<evidence type="ECO:0000256" key="6">
    <source>
        <dbReference type="ARBA" id="ARBA00022519"/>
    </source>
</evidence>
<evidence type="ECO:0000313" key="17">
    <source>
        <dbReference type="EMBL" id="KAA8999294.1"/>
    </source>
</evidence>
<feature type="domain" description="MotA/TolQ/ExbB proton channel" evidence="16">
    <location>
        <begin position="209"/>
        <end position="327"/>
    </location>
</feature>
<evidence type="ECO:0000256" key="5">
    <source>
        <dbReference type="ARBA" id="ARBA00022475"/>
    </source>
</evidence>
<dbReference type="InterPro" id="IPR002898">
    <property type="entry name" value="MotA_ExbB_proton_chnl"/>
</dbReference>
<evidence type="ECO:0000256" key="1">
    <source>
        <dbReference type="ARBA" id="ARBA00004429"/>
    </source>
</evidence>
<dbReference type="PANTHER" id="PTHR30625">
    <property type="entry name" value="PROTEIN TOLQ"/>
    <property type="match status" value="1"/>
</dbReference>
<evidence type="ECO:0000256" key="13">
    <source>
        <dbReference type="SAM" id="Coils"/>
    </source>
</evidence>
<feature type="transmembrane region" description="Helical" evidence="15">
    <location>
        <begin position="256"/>
        <end position="281"/>
    </location>
</feature>
<comment type="subcellular location">
    <subcellularLocation>
        <location evidence="1">Cell inner membrane</location>
        <topology evidence="1">Multi-pass membrane protein</topology>
    </subcellularLocation>
    <subcellularLocation>
        <location evidence="12">Membrane</location>
        <topology evidence="12">Multi-pass membrane protein</topology>
    </subcellularLocation>
</comment>
<comment type="subunit">
    <text evidence="2">The accessory proteins ExbB and ExbD seem to form a complex with TonB.</text>
</comment>
<protein>
    <recommendedName>
        <fullName evidence="3">Biopolymer transport protein ExbB</fullName>
    </recommendedName>
</protein>
<comment type="function">
    <text evidence="11">Involved in the TonB-dependent energy-dependent transport of various receptor-bound substrates. Protects ExbD from proteolytic degradation and functionally stabilizes TonB.</text>
</comment>
<feature type="region of interest" description="Disordered" evidence="14">
    <location>
        <begin position="72"/>
        <end position="122"/>
    </location>
</feature>
<dbReference type="Proteomes" id="UP000335415">
    <property type="component" value="Unassembled WGS sequence"/>
</dbReference>
<evidence type="ECO:0000256" key="7">
    <source>
        <dbReference type="ARBA" id="ARBA00022692"/>
    </source>
</evidence>
<evidence type="ECO:0000256" key="2">
    <source>
        <dbReference type="ARBA" id="ARBA00011471"/>
    </source>
</evidence>
<reference evidence="17 18" key="1">
    <citation type="submission" date="2019-09" db="EMBL/GenBank/DDBJ databases">
        <authorList>
            <person name="Li Y."/>
        </authorList>
    </citation>
    <scope>NUCLEOTIDE SEQUENCE [LARGE SCALE GENOMIC DNA]</scope>
    <source>
        <strain evidence="17 18">L3-3HA</strain>
    </source>
</reference>
<dbReference type="GO" id="GO:0022857">
    <property type="term" value="F:transmembrane transporter activity"/>
    <property type="evidence" value="ECO:0007669"/>
    <property type="project" value="InterPro"/>
</dbReference>
<keyword evidence="13" id="KW-0175">Coiled coil</keyword>
<organism evidence="17 18">
    <name type="scientific">Affinibrenneria salicis</name>
    <dbReference type="NCBI Taxonomy" id="2590031"/>
    <lineage>
        <taxon>Bacteria</taxon>
        <taxon>Pseudomonadati</taxon>
        <taxon>Pseudomonadota</taxon>
        <taxon>Gammaproteobacteria</taxon>
        <taxon>Enterobacterales</taxon>
        <taxon>Pectobacteriaceae</taxon>
        <taxon>Affinibrenneria</taxon>
    </lineage>
</organism>
<keyword evidence="8 12" id="KW-0653">Protein transport</keyword>
<evidence type="ECO:0000256" key="10">
    <source>
        <dbReference type="ARBA" id="ARBA00023136"/>
    </source>
</evidence>
<dbReference type="NCBIfam" id="NF007722">
    <property type="entry name" value="PRK10414.1"/>
    <property type="match status" value="1"/>
</dbReference>
<dbReference type="AlphaFoldDB" id="A0A5J5FZE9"/>
<dbReference type="PANTHER" id="PTHR30625:SF16">
    <property type="entry name" value="BIOPOLYMER TRANSPORT PROTEIN EXBB"/>
    <property type="match status" value="1"/>
</dbReference>
<feature type="transmembrane region" description="Helical" evidence="15">
    <location>
        <begin position="301"/>
        <end position="322"/>
    </location>
</feature>
<gene>
    <name evidence="17" type="primary">exbB</name>
    <name evidence="17" type="ORF">FJU30_13180</name>
</gene>
<dbReference type="GO" id="GO:0005886">
    <property type="term" value="C:plasma membrane"/>
    <property type="evidence" value="ECO:0007669"/>
    <property type="project" value="UniProtKB-SubCell"/>
</dbReference>
<keyword evidence="18" id="KW-1185">Reference proteome</keyword>
<evidence type="ECO:0000256" key="11">
    <source>
        <dbReference type="ARBA" id="ARBA00024816"/>
    </source>
</evidence>
<evidence type="ECO:0000256" key="9">
    <source>
        <dbReference type="ARBA" id="ARBA00022989"/>
    </source>
</evidence>
<dbReference type="OrthoDB" id="9805133at2"/>
<feature type="transmembrane region" description="Helical" evidence="15">
    <location>
        <begin position="42"/>
        <end position="63"/>
    </location>
</feature>
<evidence type="ECO:0000256" key="14">
    <source>
        <dbReference type="SAM" id="MobiDB-lite"/>
    </source>
</evidence>
<keyword evidence="9 15" id="KW-1133">Transmembrane helix</keyword>
<feature type="coiled-coil region" evidence="13">
    <location>
        <begin position="169"/>
        <end position="196"/>
    </location>
</feature>
<dbReference type="NCBIfam" id="TIGR02797">
    <property type="entry name" value="exbB"/>
    <property type="match status" value="1"/>
</dbReference>
<comment type="similarity">
    <text evidence="12">Belongs to the exbB/tolQ family.</text>
</comment>
<dbReference type="InterPro" id="IPR014164">
    <property type="entry name" value="TonB_ExbB_1"/>
</dbReference>
<proteinExistence type="inferred from homology"/>
<evidence type="ECO:0000259" key="16">
    <source>
        <dbReference type="Pfam" id="PF01618"/>
    </source>
</evidence>
<evidence type="ECO:0000256" key="8">
    <source>
        <dbReference type="ARBA" id="ARBA00022927"/>
    </source>
</evidence>
<feature type="compositionally biased region" description="Low complexity" evidence="14">
    <location>
        <begin position="72"/>
        <end position="93"/>
    </location>
</feature>
<accession>A0A5J5FZE9</accession>
<keyword evidence="5" id="KW-1003">Cell membrane</keyword>
<comment type="caution">
    <text evidence="17">The sequence shown here is derived from an EMBL/GenBank/DDBJ whole genome shotgun (WGS) entry which is preliminary data.</text>
</comment>
<dbReference type="Pfam" id="PF01618">
    <property type="entry name" value="MotA_ExbB"/>
    <property type="match status" value="1"/>
</dbReference>